<dbReference type="GO" id="GO:0003755">
    <property type="term" value="F:peptidyl-prolyl cis-trans isomerase activity"/>
    <property type="evidence" value="ECO:0007669"/>
    <property type="project" value="UniProtKB-UniRule"/>
</dbReference>
<dbReference type="KEGG" id="woc:BA177_09230"/>
<evidence type="ECO:0000256" key="3">
    <source>
        <dbReference type="ARBA" id="ARBA00023235"/>
    </source>
</evidence>
<proteinExistence type="inferred from homology"/>
<comment type="function">
    <text evidence="4">PPIases accelerate the folding of proteins. It catalyzes the cis-trans isomerization of proline imidic peptide bonds in oligopeptides.</text>
</comment>
<organism evidence="7 8">
    <name type="scientific">Woeseia oceani</name>
    <dbReference type="NCBI Taxonomy" id="1548547"/>
    <lineage>
        <taxon>Bacteria</taxon>
        <taxon>Pseudomonadati</taxon>
        <taxon>Pseudomonadota</taxon>
        <taxon>Gammaproteobacteria</taxon>
        <taxon>Woeseiales</taxon>
        <taxon>Woeseiaceae</taxon>
        <taxon>Woeseia</taxon>
    </lineage>
</organism>
<keyword evidence="5" id="KW-0812">Transmembrane</keyword>
<dbReference type="PANTHER" id="PTHR43246">
    <property type="entry name" value="PEPTIDYL-PROLYL CIS-TRANS ISOMERASE CYP38, CHLOROPLASTIC"/>
    <property type="match status" value="1"/>
</dbReference>
<gene>
    <name evidence="7" type="ORF">BA177_09230</name>
</gene>
<keyword evidence="2 4" id="KW-0697">Rotamase</keyword>
<dbReference type="EC" id="5.2.1.8" evidence="4"/>
<dbReference type="SUPFAM" id="SSF50891">
    <property type="entry name" value="Cyclophilin-like"/>
    <property type="match status" value="1"/>
</dbReference>
<reference evidence="7 8" key="1">
    <citation type="submission" date="2016-06" db="EMBL/GenBank/DDBJ databases">
        <title>Complete genome sequence of a deep-branching marine Gamma Proteobacterium Woeseia oceani type strain XK5.</title>
        <authorList>
            <person name="Mu D."/>
            <person name="Du Z."/>
        </authorList>
    </citation>
    <scope>NUCLEOTIDE SEQUENCE [LARGE SCALE GENOMIC DNA]</scope>
    <source>
        <strain evidence="7 8">XK5</strain>
    </source>
</reference>
<dbReference type="RefSeq" id="WP_068615623.1">
    <property type="nucleotide sequence ID" value="NZ_CP016268.1"/>
</dbReference>
<evidence type="ECO:0000259" key="6">
    <source>
        <dbReference type="PROSITE" id="PS50072"/>
    </source>
</evidence>
<evidence type="ECO:0000313" key="7">
    <source>
        <dbReference type="EMBL" id="ANO51356.1"/>
    </source>
</evidence>
<dbReference type="GO" id="GO:0006457">
    <property type="term" value="P:protein folding"/>
    <property type="evidence" value="ECO:0007669"/>
    <property type="project" value="InterPro"/>
</dbReference>
<evidence type="ECO:0000256" key="2">
    <source>
        <dbReference type="ARBA" id="ARBA00023110"/>
    </source>
</evidence>
<keyword evidence="3 4" id="KW-0413">Isomerase</keyword>
<evidence type="ECO:0000256" key="4">
    <source>
        <dbReference type="RuleBase" id="RU363019"/>
    </source>
</evidence>
<sequence>MLSSIQVRSFIAIGALCFSALLPSTSRATIVEFETVLGNFEVNLYDNATPQTVANFLDYVQNGRYTDSIFHRSVANFVIQGGGFNTNARADIGVITTGAAVVNEPVYSNVRGTIAMAKVAGNPNSATSQWFFNVDDNSDDLDGQNGGFTVFGEVIGNGMDIVDALAALPVYNIGSPLTELPLRNYTAQDAANNVPIDNTHLVIISSITVTDTTVDSAAGLNPTPNTANDNGGSLGGGGGGSTGVLLLLGLFAVRVSRHLRR</sequence>
<evidence type="ECO:0000256" key="1">
    <source>
        <dbReference type="ARBA" id="ARBA00007365"/>
    </source>
</evidence>
<feature type="transmembrane region" description="Helical" evidence="5">
    <location>
        <begin position="234"/>
        <end position="253"/>
    </location>
</feature>
<dbReference type="InterPro" id="IPR002130">
    <property type="entry name" value="Cyclophilin-type_PPIase_dom"/>
</dbReference>
<dbReference type="PRINTS" id="PR00153">
    <property type="entry name" value="CSAPPISMRASE"/>
</dbReference>
<dbReference type="AlphaFoldDB" id="A0A193LFX0"/>
<keyword evidence="4" id="KW-0732">Signal</keyword>
<protein>
    <recommendedName>
        <fullName evidence="4">Peptidyl-prolyl cis-trans isomerase</fullName>
        <shortName evidence="4">PPIase</shortName>
        <ecNumber evidence="4">5.2.1.8</ecNumber>
    </recommendedName>
</protein>
<keyword evidence="5" id="KW-1133">Transmembrane helix</keyword>
<feature type="signal peptide" evidence="4">
    <location>
        <begin position="1"/>
        <end position="28"/>
    </location>
</feature>
<dbReference type="InterPro" id="IPR029000">
    <property type="entry name" value="Cyclophilin-like_dom_sf"/>
</dbReference>
<evidence type="ECO:0000256" key="5">
    <source>
        <dbReference type="SAM" id="Phobius"/>
    </source>
</evidence>
<name>A0A193LFX0_9GAMM</name>
<dbReference type="Pfam" id="PF00160">
    <property type="entry name" value="Pro_isomerase"/>
    <property type="match status" value="1"/>
</dbReference>
<dbReference type="Gene3D" id="2.40.100.10">
    <property type="entry name" value="Cyclophilin-like"/>
    <property type="match status" value="1"/>
</dbReference>
<evidence type="ECO:0000313" key="8">
    <source>
        <dbReference type="Proteomes" id="UP000092695"/>
    </source>
</evidence>
<comment type="similarity">
    <text evidence="1 4">Belongs to the cyclophilin-type PPIase family.</text>
</comment>
<dbReference type="OrthoDB" id="9807797at2"/>
<comment type="catalytic activity">
    <reaction evidence="4">
        <text>[protein]-peptidylproline (omega=180) = [protein]-peptidylproline (omega=0)</text>
        <dbReference type="Rhea" id="RHEA:16237"/>
        <dbReference type="Rhea" id="RHEA-COMP:10747"/>
        <dbReference type="Rhea" id="RHEA-COMP:10748"/>
        <dbReference type="ChEBI" id="CHEBI:83833"/>
        <dbReference type="ChEBI" id="CHEBI:83834"/>
        <dbReference type="EC" id="5.2.1.8"/>
    </reaction>
</comment>
<dbReference type="Proteomes" id="UP000092695">
    <property type="component" value="Chromosome"/>
</dbReference>
<feature type="chain" id="PRO_5008260176" description="Peptidyl-prolyl cis-trans isomerase" evidence="4">
    <location>
        <begin position="29"/>
        <end position="261"/>
    </location>
</feature>
<dbReference type="PROSITE" id="PS00170">
    <property type="entry name" value="CSA_PPIASE_1"/>
    <property type="match status" value="1"/>
</dbReference>
<feature type="domain" description="PPIase cyclophilin-type" evidence="6">
    <location>
        <begin position="27"/>
        <end position="187"/>
    </location>
</feature>
<dbReference type="PROSITE" id="PS50072">
    <property type="entry name" value="CSA_PPIASE_2"/>
    <property type="match status" value="1"/>
</dbReference>
<dbReference type="InterPro" id="IPR020892">
    <property type="entry name" value="Cyclophilin-type_PPIase_CS"/>
</dbReference>
<dbReference type="STRING" id="1548547.BA177_09230"/>
<keyword evidence="8" id="KW-1185">Reference proteome</keyword>
<dbReference type="EMBL" id="CP016268">
    <property type="protein sequence ID" value="ANO51356.1"/>
    <property type="molecule type" value="Genomic_DNA"/>
</dbReference>
<accession>A0A193LFX0</accession>
<dbReference type="InterPro" id="IPR044665">
    <property type="entry name" value="E_coli_cyclophilin_A-like"/>
</dbReference>
<keyword evidence="5" id="KW-0472">Membrane</keyword>